<comment type="caution">
    <text evidence="1">The sequence shown here is derived from an EMBL/GenBank/DDBJ whole genome shotgun (WGS) entry which is preliminary data.</text>
</comment>
<gene>
    <name evidence="1" type="ORF">OFUS_LOCUS13572</name>
</gene>
<proteinExistence type="predicted"/>
<reference evidence="1" key="1">
    <citation type="submission" date="2022-03" db="EMBL/GenBank/DDBJ databases">
        <authorList>
            <person name="Martin C."/>
        </authorList>
    </citation>
    <scope>NUCLEOTIDE SEQUENCE</scope>
</reference>
<evidence type="ECO:0000313" key="2">
    <source>
        <dbReference type="Proteomes" id="UP000749559"/>
    </source>
</evidence>
<organism evidence="1 2">
    <name type="scientific">Owenia fusiformis</name>
    <name type="common">Polychaete worm</name>
    <dbReference type="NCBI Taxonomy" id="6347"/>
    <lineage>
        <taxon>Eukaryota</taxon>
        <taxon>Metazoa</taxon>
        <taxon>Spiralia</taxon>
        <taxon>Lophotrochozoa</taxon>
        <taxon>Annelida</taxon>
        <taxon>Polychaeta</taxon>
        <taxon>Sedentaria</taxon>
        <taxon>Canalipalpata</taxon>
        <taxon>Sabellida</taxon>
        <taxon>Oweniida</taxon>
        <taxon>Oweniidae</taxon>
        <taxon>Owenia</taxon>
    </lineage>
</organism>
<accession>A0A8J1Y9C9</accession>
<evidence type="ECO:0000313" key="1">
    <source>
        <dbReference type="EMBL" id="CAH1787958.1"/>
    </source>
</evidence>
<dbReference type="EMBL" id="CAIIXF020000007">
    <property type="protein sequence ID" value="CAH1787958.1"/>
    <property type="molecule type" value="Genomic_DNA"/>
</dbReference>
<feature type="non-terminal residue" evidence="1">
    <location>
        <position position="119"/>
    </location>
</feature>
<protein>
    <submittedName>
        <fullName evidence="1">Uncharacterized protein</fullName>
    </submittedName>
</protein>
<sequence>MDSMKEQTVCDCEKLTTSDVDGSTFDGPINKLKKTECIKWLLCRNIKPHHKDTLASLRECNRPRKNKPSHDIAMLHEQLVQHNSIIDFTLLTGHCPQNTGQITTSLGFDVPRGSVLSYQ</sequence>
<dbReference type="AlphaFoldDB" id="A0A8J1Y9C9"/>
<dbReference type="Proteomes" id="UP000749559">
    <property type="component" value="Unassembled WGS sequence"/>
</dbReference>
<keyword evidence="2" id="KW-1185">Reference proteome</keyword>
<name>A0A8J1Y9C9_OWEFU</name>